<organism evidence="1 2">
    <name type="scientific">Yeguia hominis</name>
    <dbReference type="NCBI Taxonomy" id="2763662"/>
    <lineage>
        <taxon>Bacteria</taxon>
        <taxon>Bacillati</taxon>
        <taxon>Bacillota</taxon>
        <taxon>Clostridia</taxon>
        <taxon>Eubacteriales</taxon>
        <taxon>Yeguiaceae</taxon>
        <taxon>Yeguia</taxon>
    </lineage>
</organism>
<keyword evidence="2" id="KW-1185">Reference proteome</keyword>
<dbReference type="RefSeq" id="WP_249319869.1">
    <property type="nucleotide sequence ID" value="NZ_JACRSN010000014.1"/>
</dbReference>
<dbReference type="Gene3D" id="3.40.50.450">
    <property type="match status" value="1"/>
</dbReference>
<dbReference type="AlphaFoldDB" id="A0A926HT90"/>
<dbReference type="Proteomes" id="UP000651482">
    <property type="component" value="Unassembled WGS sequence"/>
</dbReference>
<proteinExistence type="predicted"/>
<name>A0A926HT90_9FIRM</name>
<sequence length="149" mass="17534">MLGEIYRVSMIGHRIVEDFDIEEKLYDLFCDMLRTKEYVEFYLGRNGDFDIMAASVIKRLKKNFRDDNSVMILVLPYPVKDYEDYEKYYDEIVIPKELYGVHPKAAITERNRWMVTNTDVLVAYIRNESGETAACVRMAEQLGRAIIKI</sequence>
<protein>
    <recommendedName>
        <fullName evidence="3">DUF1273 domain-containing protein</fullName>
    </recommendedName>
</protein>
<comment type="caution">
    <text evidence="1">The sequence shown here is derived from an EMBL/GenBank/DDBJ whole genome shotgun (WGS) entry which is preliminary data.</text>
</comment>
<dbReference type="SUPFAM" id="SSF102405">
    <property type="entry name" value="MCP/YpsA-like"/>
    <property type="match status" value="1"/>
</dbReference>
<evidence type="ECO:0008006" key="3">
    <source>
        <dbReference type="Google" id="ProtNLM"/>
    </source>
</evidence>
<evidence type="ECO:0000313" key="1">
    <source>
        <dbReference type="EMBL" id="MBC8534231.1"/>
    </source>
</evidence>
<evidence type="ECO:0000313" key="2">
    <source>
        <dbReference type="Proteomes" id="UP000651482"/>
    </source>
</evidence>
<gene>
    <name evidence="1" type="ORF">IAG03_09565</name>
</gene>
<dbReference type="EMBL" id="JACRSN010000014">
    <property type="protein sequence ID" value="MBC8534231.1"/>
    <property type="molecule type" value="Genomic_DNA"/>
</dbReference>
<reference evidence="1" key="1">
    <citation type="submission" date="2020-08" db="EMBL/GenBank/DDBJ databases">
        <title>Genome public.</title>
        <authorList>
            <person name="Liu C."/>
            <person name="Sun Q."/>
        </authorList>
    </citation>
    <scope>NUCLEOTIDE SEQUENCE</scope>
    <source>
        <strain evidence="1">NSJ-40</strain>
    </source>
</reference>
<accession>A0A926HT90</accession>